<dbReference type="KEGG" id="phu:Phum_PHUM155220"/>
<gene>
    <name evidence="3" type="primary">8236483</name>
    <name evidence="2" type="ORF">Phum_PHUM155220</name>
</gene>
<sequence>MVYTPKNNDHPKKEKKKKKQKRKSSTDETTMTMTSTTATTTTTTTDQEQSTQTIPPSENLLMKKNLILQKSKTLMDFRRKSKTIDKSSSIPDSSVFRLEWNQLSFRKKINRFIQNSPLLTRGNYLKNTQSLKSNLNFLSDSLESLKIDENKILNTPTNPIPFDLSKPSFSMFENQKVKMLKKFKSKRGDDRDDSVRICWKCMEAEEVGEEKTINKKSSSLLLLSGLKKGGSLWNLSPLSLDKITGKKIIKRSESLQLSSSTSSSSGFWSKIPVSIYMKFFF</sequence>
<dbReference type="EnsemblMetazoa" id="PHUM155220-RA">
    <property type="protein sequence ID" value="PHUM155220-PA"/>
    <property type="gene ID" value="PHUM155220"/>
</dbReference>
<dbReference type="HOGENOM" id="CLU_991443_0_0_1"/>
<organism>
    <name type="scientific">Pediculus humanus subsp. corporis</name>
    <name type="common">Body louse</name>
    <dbReference type="NCBI Taxonomy" id="121224"/>
    <lineage>
        <taxon>Eukaryota</taxon>
        <taxon>Metazoa</taxon>
        <taxon>Ecdysozoa</taxon>
        <taxon>Arthropoda</taxon>
        <taxon>Hexapoda</taxon>
        <taxon>Insecta</taxon>
        <taxon>Pterygota</taxon>
        <taxon>Neoptera</taxon>
        <taxon>Paraneoptera</taxon>
        <taxon>Psocodea</taxon>
        <taxon>Troctomorpha</taxon>
        <taxon>Phthiraptera</taxon>
        <taxon>Anoplura</taxon>
        <taxon>Pediculidae</taxon>
        <taxon>Pediculus</taxon>
    </lineage>
</organism>
<dbReference type="EMBL" id="AAZO01001814">
    <property type="status" value="NOT_ANNOTATED_CDS"/>
    <property type="molecule type" value="Genomic_DNA"/>
</dbReference>
<evidence type="ECO:0000256" key="1">
    <source>
        <dbReference type="SAM" id="MobiDB-lite"/>
    </source>
</evidence>
<dbReference type="Proteomes" id="UP000009046">
    <property type="component" value="Unassembled WGS sequence"/>
</dbReference>
<feature type="compositionally biased region" description="Low complexity" evidence="1">
    <location>
        <begin position="27"/>
        <end position="53"/>
    </location>
</feature>
<evidence type="ECO:0000313" key="4">
    <source>
        <dbReference type="Proteomes" id="UP000009046"/>
    </source>
</evidence>
<dbReference type="EMBL" id="DS235111">
    <property type="protein sequence ID" value="EEB12093.1"/>
    <property type="molecule type" value="Genomic_DNA"/>
</dbReference>
<proteinExistence type="predicted"/>
<protein>
    <submittedName>
        <fullName evidence="2 3">Uncharacterized protein</fullName>
    </submittedName>
</protein>
<dbReference type="CTD" id="8236483"/>
<dbReference type="AlphaFoldDB" id="E0VFD7"/>
<keyword evidence="4" id="KW-1185">Reference proteome</keyword>
<feature type="region of interest" description="Disordered" evidence="1">
    <location>
        <begin position="1"/>
        <end position="57"/>
    </location>
</feature>
<accession>E0VFD7</accession>
<feature type="compositionally biased region" description="Basic residues" evidence="1">
    <location>
        <begin position="13"/>
        <end position="23"/>
    </location>
</feature>
<evidence type="ECO:0000313" key="2">
    <source>
        <dbReference type="EMBL" id="EEB12093.1"/>
    </source>
</evidence>
<name>E0VFD7_PEDHC</name>
<reference evidence="3" key="3">
    <citation type="submission" date="2020-05" db="UniProtKB">
        <authorList>
            <consortium name="EnsemblMetazoa"/>
        </authorList>
    </citation>
    <scope>IDENTIFICATION</scope>
    <source>
        <strain evidence="3">USDA</strain>
    </source>
</reference>
<dbReference type="VEuPathDB" id="VectorBase:PHUM155220"/>
<dbReference type="InParanoid" id="E0VFD7"/>
<reference evidence="2" key="2">
    <citation type="submission" date="2007-04" db="EMBL/GenBank/DDBJ databases">
        <title>The genome of the human body louse.</title>
        <authorList>
            <consortium name="The Human Body Louse Genome Consortium"/>
            <person name="Kirkness E."/>
            <person name="Walenz B."/>
            <person name="Hass B."/>
            <person name="Bruggner R."/>
            <person name="Strausberg R."/>
        </authorList>
    </citation>
    <scope>NUCLEOTIDE SEQUENCE</scope>
    <source>
        <strain evidence="2">USDA</strain>
    </source>
</reference>
<dbReference type="GeneID" id="8236483"/>
<reference evidence="2" key="1">
    <citation type="submission" date="2007-04" db="EMBL/GenBank/DDBJ databases">
        <title>Annotation of Pediculus humanus corporis strain USDA.</title>
        <authorList>
            <person name="Kirkness E."/>
            <person name="Hannick L."/>
            <person name="Hass B."/>
            <person name="Bruggner R."/>
            <person name="Lawson D."/>
            <person name="Bidwell S."/>
            <person name="Joardar V."/>
            <person name="Caler E."/>
            <person name="Walenz B."/>
            <person name="Inman J."/>
            <person name="Schobel S."/>
            <person name="Galinsky K."/>
            <person name="Amedeo P."/>
            <person name="Strausberg R."/>
        </authorList>
    </citation>
    <scope>NUCLEOTIDE SEQUENCE</scope>
    <source>
        <strain evidence="2">USDA</strain>
    </source>
</reference>
<evidence type="ECO:0000313" key="3">
    <source>
        <dbReference type="EnsemblMetazoa" id="PHUM155220-PA"/>
    </source>
</evidence>
<dbReference type="RefSeq" id="XP_002424831.1">
    <property type="nucleotide sequence ID" value="XM_002424786.1"/>
</dbReference>